<keyword evidence="3" id="KW-1185">Reference proteome</keyword>
<sequence>MIEKMSFNTKGIFIIPPIIILEIIIIGGIIISRGGRSEKVCK</sequence>
<accession>A0A1M4W225</accession>
<dbReference type="EMBL" id="FQTU01000006">
    <property type="protein sequence ID" value="SHE75173.1"/>
    <property type="molecule type" value="Genomic_DNA"/>
</dbReference>
<organism evidence="2 3">
    <name type="scientific">Alkalibacter saccharofermentans DSM 14828</name>
    <dbReference type="NCBI Taxonomy" id="1120975"/>
    <lineage>
        <taxon>Bacteria</taxon>
        <taxon>Bacillati</taxon>
        <taxon>Bacillota</taxon>
        <taxon>Clostridia</taxon>
        <taxon>Eubacteriales</taxon>
        <taxon>Eubacteriaceae</taxon>
        <taxon>Alkalibacter</taxon>
    </lineage>
</organism>
<proteinExistence type="predicted"/>
<keyword evidence="1" id="KW-0812">Transmembrane</keyword>
<gene>
    <name evidence="2" type="ORF">SAMN02746064_01135</name>
</gene>
<evidence type="ECO:0000313" key="3">
    <source>
        <dbReference type="Proteomes" id="UP000184251"/>
    </source>
</evidence>
<evidence type="ECO:0000313" key="2">
    <source>
        <dbReference type="EMBL" id="SHE75173.1"/>
    </source>
</evidence>
<keyword evidence="1" id="KW-0472">Membrane</keyword>
<feature type="transmembrane region" description="Helical" evidence="1">
    <location>
        <begin position="12"/>
        <end position="32"/>
    </location>
</feature>
<name>A0A1M4W225_9FIRM</name>
<dbReference type="AlphaFoldDB" id="A0A1M4W225"/>
<evidence type="ECO:0000256" key="1">
    <source>
        <dbReference type="SAM" id="Phobius"/>
    </source>
</evidence>
<protein>
    <submittedName>
        <fullName evidence="2">Uncharacterized protein</fullName>
    </submittedName>
</protein>
<dbReference type="Proteomes" id="UP000184251">
    <property type="component" value="Unassembled WGS sequence"/>
</dbReference>
<dbReference type="RefSeq" id="WP_278278374.1">
    <property type="nucleotide sequence ID" value="NZ_FQTU01000006.1"/>
</dbReference>
<reference evidence="2 3" key="1">
    <citation type="submission" date="2016-11" db="EMBL/GenBank/DDBJ databases">
        <authorList>
            <person name="Jaros S."/>
            <person name="Januszkiewicz K."/>
            <person name="Wedrychowicz H."/>
        </authorList>
    </citation>
    <scope>NUCLEOTIDE SEQUENCE [LARGE SCALE GENOMIC DNA]</scope>
    <source>
        <strain evidence="2 3">DSM 14828</strain>
    </source>
</reference>
<keyword evidence="1" id="KW-1133">Transmembrane helix</keyword>